<evidence type="ECO:0000256" key="7">
    <source>
        <dbReference type="ARBA" id="ARBA00023170"/>
    </source>
</evidence>
<dbReference type="Proteomes" id="UP001233172">
    <property type="component" value="Unassembled WGS sequence"/>
</dbReference>
<evidence type="ECO:0000259" key="12">
    <source>
        <dbReference type="PROSITE" id="PS50835"/>
    </source>
</evidence>
<feature type="domain" description="Ig-like" evidence="12">
    <location>
        <begin position="969"/>
        <end position="1064"/>
    </location>
</feature>
<evidence type="ECO:0000256" key="9">
    <source>
        <dbReference type="ARBA" id="ARBA00023319"/>
    </source>
</evidence>
<dbReference type="PROSITE" id="PS50835">
    <property type="entry name" value="IG_LIKE"/>
    <property type="match status" value="4"/>
</dbReference>
<proteinExistence type="inferred from homology"/>
<keyword evidence="11" id="KW-0732">Signal</keyword>
<dbReference type="InterPro" id="IPR003598">
    <property type="entry name" value="Ig_sub2"/>
</dbReference>
<feature type="non-terminal residue" evidence="13">
    <location>
        <position position="1453"/>
    </location>
</feature>
<protein>
    <submittedName>
        <fullName evidence="13">Hemicentin-2-like isoform X1</fullName>
    </submittedName>
</protein>
<feature type="compositionally biased region" description="Acidic residues" evidence="10">
    <location>
        <begin position="1301"/>
        <end position="1313"/>
    </location>
</feature>
<dbReference type="GO" id="GO:0070593">
    <property type="term" value="P:dendrite self-avoidance"/>
    <property type="evidence" value="ECO:0007669"/>
    <property type="project" value="TreeGrafter"/>
</dbReference>
<dbReference type="PANTHER" id="PTHR10075">
    <property type="entry name" value="BASIGIN RELATED"/>
    <property type="match status" value="1"/>
</dbReference>
<evidence type="ECO:0000256" key="8">
    <source>
        <dbReference type="ARBA" id="ARBA00023180"/>
    </source>
</evidence>
<keyword evidence="14" id="KW-1185">Reference proteome</keyword>
<keyword evidence="7" id="KW-0675">Receptor</keyword>
<dbReference type="InterPro" id="IPR013783">
    <property type="entry name" value="Ig-like_fold"/>
</dbReference>
<dbReference type="GO" id="GO:0007411">
    <property type="term" value="P:axon guidance"/>
    <property type="evidence" value="ECO:0007669"/>
    <property type="project" value="TreeGrafter"/>
</dbReference>
<dbReference type="InterPro" id="IPR057755">
    <property type="entry name" value="UNC5A-D-like_N"/>
</dbReference>
<dbReference type="InterPro" id="IPR036179">
    <property type="entry name" value="Ig-like_dom_sf"/>
</dbReference>
<dbReference type="Pfam" id="PF07679">
    <property type="entry name" value="I-set"/>
    <property type="match status" value="2"/>
</dbReference>
<feature type="domain" description="Ig-like" evidence="12">
    <location>
        <begin position="377"/>
        <end position="466"/>
    </location>
</feature>
<dbReference type="GO" id="GO:0007156">
    <property type="term" value="P:homophilic cell adhesion via plasma membrane adhesion molecules"/>
    <property type="evidence" value="ECO:0007669"/>
    <property type="project" value="TreeGrafter"/>
</dbReference>
<feature type="domain" description="Ig-like" evidence="12">
    <location>
        <begin position="604"/>
        <end position="698"/>
    </location>
</feature>
<feature type="compositionally biased region" description="Basic and acidic residues" evidence="10">
    <location>
        <begin position="1387"/>
        <end position="1409"/>
    </location>
</feature>
<dbReference type="SMART" id="SM00408">
    <property type="entry name" value="IGc2"/>
    <property type="match status" value="4"/>
</dbReference>
<feature type="compositionally biased region" description="Basic and acidic residues" evidence="10">
    <location>
        <begin position="1429"/>
        <end position="1442"/>
    </location>
</feature>
<evidence type="ECO:0000313" key="14">
    <source>
        <dbReference type="Proteomes" id="UP001233172"/>
    </source>
</evidence>
<evidence type="ECO:0000256" key="6">
    <source>
        <dbReference type="ARBA" id="ARBA00023157"/>
    </source>
</evidence>
<dbReference type="GO" id="GO:0005886">
    <property type="term" value="C:plasma membrane"/>
    <property type="evidence" value="ECO:0007669"/>
    <property type="project" value="TreeGrafter"/>
</dbReference>
<evidence type="ECO:0000256" key="4">
    <source>
        <dbReference type="ARBA" id="ARBA00022737"/>
    </source>
</evidence>
<comment type="subcellular location">
    <subcellularLocation>
        <location evidence="1">Membrane</location>
        <topology evidence="1">Single-pass type I membrane protein</topology>
    </subcellularLocation>
</comment>
<feature type="signal peptide" evidence="11">
    <location>
        <begin position="1"/>
        <end position="25"/>
    </location>
</feature>
<gene>
    <name evidence="13" type="ORF">Bpfe_021004</name>
</gene>
<dbReference type="Pfam" id="PF13927">
    <property type="entry name" value="Ig_3"/>
    <property type="match status" value="2"/>
</dbReference>
<dbReference type="Pfam" id="PF25609">
    <property type="entry name" value="Unc5_NetrinR_N"/>
    <property type="match status" value="3"/>
</dbReference>
<reference evidence="13" key="2">
    <citation type="submission" date="2023-04" db="EMBL/GenBank/DDBJ databases">
        <authorList>
            <person name="Bu L."/>
            <person name="Lu L."/>
            <person name="Laidemitt M.R."/>
            <person name="Zhang S.M."/>
            <person name="Mutuku M."/>
            <person name="Mkoji G."/>
            <person name="Steinauer M."/>
            <person name="Loker E.S."/>
        </authorList>
    </citation>
    <scope>NUCLEOTIDE SEQUENCE</scope>
    <source>
        <strain evidence="13">KasaAsao</strain>
        <tissue evidence="13">Whole Snail</tissue>
    </source>
</reference>
<dbReference type="FunFam" id="2.60.40.10:FF:000189">
    <property type="entry name" value="Neogenin isoform 3"/>
    <property type="match status" value="3"/>
</dbReference>
<reference evidence="13" key="1">
    <citation type="journal article" date="2023" name="PLoS Negl. Trop. Dis.">
        <title>A genome sequence for Biomphalaria pfeifferi, the major vector snail for the human-infecting parasite Schistosoma mansoni.</title>
        <authorList>
            <person name="Bu L."/>
            <person name="Lu L."/>
            <person name="Laidemitt M.R."/>
            <person name="Zhang S.M."/>
            <person name="Mutuku M."/>
            <person name="Mkoji G."/>
            <person name="Steinauer M."/>
            <person name="Loker E.S."/>
        </authorList>
    </citation>
    <scope>NUCLEOTIDE SEQUENCE</scope>
    <source>
        <strain evidence="13">KasaAsao</strain>
    </source>
</reference>
<keyword evidence="5" id="KW-0472">Membrane</keyword>
<evidence type="ECO:0000256" key="3">
    <source>
        <dbReference type="ARBA" id="ARBA00022473"/>
    </source>
</evidence>
<name>A0AAD8B7S8_BIOPF</name>
<dbReference type="InterPro" id="IPR013098">
    <property type="entry name" value="Ig_I-set"/>
</dbReference>
<dbReference type="Gene3D" id="2.60.40.10">
    <property type="entry name" value="Immunoglobulins"/>
    <property type="match status" value="9"/>
</dbReference>
<comment type="caution">
    <text evidence="13">The sequence shown here is derived from an EMBL/GenBank/DDBJ whole genome shotgun (WGS) entry which is preliminary data.</text>
</comment>
<dbReference type="InterPro" id="IPR007110">
    <property type="entry name" value="Ig-like_dom"/>
</dbReference>
<dbReference type="EMBL" id="JASAOG010000124">
    <property type="protein sequence ID" value="KAK0049632.1"/>
    <property type="molecule type" value="Genomic_DNA"/>
</dbReference>
<evidence type="ECO:0000256" key="11">
    <source>
        <dbReference type="SAM" id="SignalP"/>
    </source>
</evidence>
<sequence length="1453" mass="160235">MAPKYSVLFLLLLAFLLTCSPFTSANTLQDSEITFVQEPDANYNLAKDSVTIVCKARNANDITFTCAGTQIPPSSVEFETSQDERDIFEAKLKIEKSDVINFHKQKPNEPYWCQCKALDESGQIKAESRKGEITVNYLNSKFEIQPASAVVLEGDTAEIQCGAPSGYPKPEIIWRKNSRRIKFTPEGNLELVESGSLIIRNVTSEDAGNYQCVALNSVRRFESKTATLSVIDTAGSVMELDQDSQAENGKLRVPRQSSAPMFNVQPNKQYYLTPDAPAIMDCGTVGIDTLVFTCGGERIKKEFLSVKKGQNADGINLIQGQLNLTYNLISPKKGSDSKREDPVICKCTGYYLDQAQRKSWLFVDSEISQVFIAFLDDEFKVQPSDTVVAVNAVAVLKCEPPNGAPAPWISWYKDGNKIEVRSSNKYSVNEKGHLQIARAAAEDSGKYECVAESSAGTVRSRPAQLRVDALAEAPTTQKSVQEAPEAVTFPAEPPVEPKFTKYPDSSIEIEAGGSVTLTCEAVLVERMMVSCDNVRYKPDQVKSVIVPNPAARNQKVVSGKFSVTANQVTKAGYSCQCMGWFLRNKSWTSLTGQSFVISVKSDQPTVKPFLDSKFELSPTQAKVELGERHVFYCKPPKGYPEPEVSWYKDNSPIDSEDTNYHQENDGSLVIEEVREKDQGAYQCFARNEVGTKRTRVVRLVLATRKTTVRTTTTTTTATTTVTELPDTAEALAEPIFILDLPEQSFATEEMPAKLTCLASNTALLVFVCNDNLVPESHLNMQTMTVENDSVRENNLEISKDQLERFPDGSEYTCRCRAYYMPSGSTQYIDGNSTVITFQSGEREISTETVTSLPGAEITPEGEATSPKPFIAKDLHSEYYSVRNKPVTLTCEAVNVKSIYFECDGQEVQDTETQQALQSTDEEGMIVSTVVVASSIEVTRPEGDDDFVCYCFAPYMDEVTAEEKVLKSHPGMVKHAFLKKNFQNDPEDQTKSVGDFLSLACVPPIGNPAPTVTWTRNGDRLDGAVIGPDQSSLIIQEVSTNDEGEYVCHAENLAGKRSSKPARVTVQGKPTEEETTALVTDSVPDQKVNCAVELHRCFELTRCSEQELFENCIKSYTDFCTVTEELQSEIQSKQAQKREDCAAADCATINKCKGISSNQPETDQSSDILDLKYACQNKEDFVDCVNRELDICGVENGTDPQASFSLVNQYCSFVDFGVESVENCQTLRQCMIKPSNSRNTNVQWCSLTFFIHKCYAKALEECQIADSEIKKTTLAQINDVCQKVVASSTPAWETDTAKPGEPESEPQPEGEPEPAVEPTEGKTTREDDDGEDVGDGKTVESSLPEATTSKDMGNEDEEEEDTARATPMPKGSESEESEEDQSASKPSGSEDDKNSVKKDMSQNEVDKTEESANPETGPDDDDEDNEEDQSANKDEKNEEDGKPEPSANEDSPGE</sequence>
<comment type="similarity">
    <text evidence="2">Belongs to the unc-5 family.</text>
</comment>
<keyword evidence="9" id="KW-0393">Immunoglobulin domain</keyword>
<feature type="compositionally biased region" description="Acidic residues" evidence="10">
    <location>
        <begin position="1416"/>
        <end position="1428"/>
    </location>
</feature>
<feature type="domain" description="Ig-like" evidence="12">
    <location>
        <begin position="140"/>
        <end position="229"/>
    </location>
</feature>
<evidence type="ECO:0000256" key="1">
    <source>
        <dbReference type="ARBA" id="ARBA00004479"/>
    </source>
</evidence>
<dbReference type="PANTHER" id="PTHR10075:SF103">
    <property type="entry name" value="ROUNDABOUT HOMOLOG 4"/>
    <property type="match status" value="1"/>
</dbReference>
<organism evidence="13 14">
    <name type="scientific">Biomphalaria pfeifferi</name>
    <name type="common">Bloodfluke planorb</name>
    <name type="synonym">Freshwater snail</name>
    <dbReference type="NCBI Taxonomy" id="112525"/>
    <lineage>
        <taxon>Eukaryota</taxon>
        <taxon>Metazoa</taxon>
        <taxon>Spiralia</taxon>
        <taxon>Lophotrochozoa</taxon>
        <taxon>Mollusca</taxon>
        <taxon>Gastropoda</taxon>
        <taxon>Heterobranchia</taxon>
        <taxon>Euthyneura</taxon>
        <taxon>Panpulmonata</taxon>
        <taxon>Hygrophila</taxon>
        <taxon>Lymnaeoidea</taxon>
        <taxon>Planorbidae</taxon>
        <taxon>Biomphalaria</taxon>
    </lineage>
</organism>
<keyword evidence="6" id="KW-1015">Disulfide bond</keyword>
<evidence type="ECO:0000313" key="13">
    <source>
        <dbReference type="EMBL" id="KAK0049632.1"/>
    </source>
</evidence>
<dbReference type="SUPFAM" id="SSF48726">
    <property type="entry name" value="Immunoglobulin"/>
    <property type="match status" value="5"/>
</dbReference>
<dbReference type="GO" id="GO:0030424">
    <property type="term" value="C:axon"/>
    <property type="evidence" value="ECO:0007669"/>
    <property type="project" value="TreeGrafter"/>
</dbReference>
<evidence type="ECO:0000256" key="10">
    <source>
        <dbReference type="SAM" id="MobiDB-lite"/>
    </source>
</evidence>
<dbReference type="InterPro" id="IPR003599">
    <property type="entry name" value="Ig_sub"/>
</dbReference>
<feature type="chain" id="PRO_5042135416" evidence="11">
    <location>
        <begin position="26"/>
        <end position="1453"/>
    </location>
</feature>
<dbReference type="SMART" id="SM00409">
    <property type="entry name" value="IG"/>
    <property type="match status" value="5"/>
</dbReference>
<feature type="region of interest" description="Disordered" evidence="10">
    <location>
        <begin position="1287"/>
        <end position="1453"/>
    </location>
</feature>
<keyword evidence="8" id="KW-0325">Glycoprotein</keyword>
<dbReference type="GO" id="GO:0098632">
    <property type="term" value="F:cell-cell adhesion mediator activity"/>
    <property type="evidence" value="ECO:0007669"/>
    <property type="project" value="TreeGrafter"/>
</dbReference>
<evidence type="ECO:0000256" key="2">
    <source>
        <dbReference type="ARBA" id="ARBA00009844"/>
    </source>
</evidence>
<keyword evidence="4" id="KW-0677">Repeat</keyword>
<accession>A0AAD8B7S8</accession>
<keyword evidence="3" id="KW-0217">Developmental protein</keyword>
<evidence type="ECO:0000256" key="5">
    <source>
        <dbReference type="ARBA" id="ARBA00023136"/>
    </source>
</evidence>